<name>A0A1I3FSD0_SELRU</name>
<dbReference type="PANTHER" id="PTHR39178">
    <property type="entry name" value="HYPOTHETICAL RIBOSOME-ASSOCIATED PROTEIN"/>
    <property type="match status" value="1"/>
</dbReference>
<dbReference type="AlphaFoldDB" id="A0A1I3FSD0"/>
<dbReference type="Gene3D" id="3.30.70.1490">
    <property type="entry name" value="Cysteine protease Prp"/>
    <property type="match status" value="1"/>
</dbReference>
<evidence type="ECO:0000256" key="3">
    <source>
        <dbReference type="ARBA" id="ARBA00022801"/>
    </source>
</evidence>
<protein>
    <recommendedName>
        <fullName evidence="6">Ribosomal processing cysteine protease Prp</fullName>
    </recommendedName>
</protein>
<accession>A0A1I3FSD0</accession>
<dbReference type="Proteomes" id="UP000183639">
    <property type="component" value="Unassembled WGS sequence"/>
</dbReference>
<dbReference type="Pfam" id="PF04327">
    <property type="entry name" value="Peptidase_Prp"/>
    <property type="match status" value="1"/>
</dbReference>
<comment type="similarity">
    <text evidence="5">Belongs to the Prp family.</text>
</comment>
<dbReference type="GO" id="GO:0006508">
    <property type="term" value="P:proteolysis"/>
    <property type="evidence" value="ECO:0007669"/>
    <property type="project" value="UniProtKB-KW"/>
</dbReference>
<dbReference type="OrthoDB" id="48998at2"/>
<dbReference type="InterPro" id="IPR036764">
    <property type="entry name" value="Peptidase_Prp_sf"/>
</dbReference>
<dbReference type="GO" id="GO:0042254">
    <property type="term" value="P:ribosome biogenesis"/>
    <property type="evidence" value="ECO:0007669"/>
    <property type="project" value="UniProtKB-KW"/>
</dbReference>
<keyword evidence="3" id="KW-0378">Hydrolase</keyword>
<keyword evidence="4" id="KW-0788">Thiol protease</keyword>
<evidence type="ECO:0000313" key="7">
    <source>
        <dbReference type="EMBL" id="SFI13831.1"/>
    </source>
</evidence>
<dbReference type="RefSeq" id="WP_075444402.1">
    <property type="nucleotide sequence ID" value="NZ_FOQK01000017.1"/>
</dbReference>
<evidence type="ECO:0000256" key="6">
    <source>
        <dbReference type="ARBA" id="ARBA00044538"/>
    </source>
</evidence>
<dbReference type="EMBL" id="FOQK01000017">
    <property type="protein sequence ID" value="SFI13831.1"/>
    <property type="molecule type" value="Genomic_DNA"/>
</dbReference>
<dbReference type="InterPro" id="IPR007422">
    <property type="entry name" value="Peptidase_Prp"/>
</dbReference>
<dbReference type="CDD" id="cd16332">
    <property type="entry name" value="Prp-like"/>
    <property type="match status" value="1"/>
</dbReference>
<evidence type="ECO:0000313" key="8">
    <source>
        <dbReference type="Proteomes" id="UP000183639"/>
    </source>
</evidence>
<dbReference type="PANTHER" id="PTHR39178:SF1">
    <property type="entry name" value="RIBOSOMAL-PROCESSING CYSTEINE PROTEASE PRP"/>
    <property type="match status" value="1"/>
</dbReference>
<organism evidence="7 8">
    <name type="scientific">Selenomonas ruminantium</name>
    <dbReference type="NCBI Taxonomy" id="971"/>
    <lineage>
        <taxon>Bacteria</taxon>
        <taxon>Bacillati</taxon>
        <taxon>Bacillota</taxon>
        <taxon>Negativicutes</taxon>
        <taxon>Selenomonadales</taxon>
        <taxon>Selenomonadaceae</taxon>
        <taxon>Selenomonas</taxon>
    </lineage>
</organism>
<evidence type="ECO:0000256" key="5">
    <source>
        <dbReference type="ARBA" id="ARBA00044503"/>
    </source>
</evidence>
<keyword evidence="1" id="KW-0690">Ribosome biogenesis</keyword>
<evidence type="ECO:0000256" key="1">
    <source>
        <dbReference type="ARBA" id="ARBA00022517"/>
    </source>
</evidence>
<evidence type="ECO:0000256" key="2">
    <source>
        <dbReference type="ARBA" id="ARBA00022670"/>
    </source>
</evidence>
<evidence type="ECO:0000256" key="4">
    <source>
        <dbReference type="ARBA" id="ARBA00022807"/>
    </source>
</evidence>
<reference evidence="7 8" key="1">
    <citation type="submission" date="2016-10" db="EMBL/GenBank/DDBJ databases">
        <authorList>
            <person name="de Groot N.N."/>
        </authorList>
    </citation>
    <scope>NUCLEOTIDE SEQUENCE [LARGE SCALE GENOMIC DNA]</scope>
    <source>
        <strain evidence="7 8">Z108</strain>
    </source>
</reference>
<dbReference type="GO" id="GO:0008234">
    <property type="term" value="F:cysteine-type peptidase activity"/>
    <property type="evidence" value="ECO:0007669"/>
    <property type="project" value="UniProtKB-KW"/>
</dbReference>
<dbReference type="SUPFAM" id="SSF118010">
    <property type="entry name" value="TM1457-like"/>
    <property type="match status" value="1"/>
</dbReference>
<keyword evidence="2" id="KW-0645">Protease</keyword>
<gene>
    <name evidence="7" type="ORF">SAMN04487861_1179</name>
</gene>
<proteinExistence type="inferred from homology"/>
<sequence length="103" mass="11169">MIEIRIFSQADGKISGFSVTGHSGTAERGQDIVCAGVSSLTQTALLGIMEYLHREVDYDIASGKLTVRLQSAPDDLTEAIMQSMLLGLMEIQKLSPEAVRISR</sequence>